<dbReference type="AlphaFoldDB" id="A0A0G4HDI2"/>
<organism evidence="2">
    <name type="scientific">Chromera velia CCMP2878</name>
    <dbReference type="NCBI Taxonomy" id="1169474"/>
    <lineage>
        <taxon>Eukaryota</taxon>
        <taxon>Sar</taxon>
        <taxon>Alveolata</taxon>
        <taxon>Colpodellida</taxon>
        <taxon>Chromeraceae</taxon>
        <taxon>Chromera</taxon>
    </lineage>
</organism>
<reference evidence="2" key="1">
    <citation type="submission" date="2014-11" db="EMBL/GenBank/DDBJ databases">
        <authorList>
            <person name="Otto D Thomas"/>
            <person name="Naeem Raeece"/>
        </authorList>
    </citation>
    <scope>NUCLEOTIDE SEQUENCE</scope>
</reference>
<feature type="region of interest" description="Disordered" evidence="1">
    <location>
        <begin position="1"/>
        <end position="22"/>
    </location>
</feature>
<feature type="compositionally biased region" description="Basic residues" evidence="1">
    <location>
        <begin position="1"/>
        <end position="11"/>
    </location>
</feature>
<proteinExistence type="predicted"/>
<evidence type="ECO:0000256" key="1">
    <source>
        <dbReference type="SAM" id="MobiDB-lite"/>
    </source>
</evidence>
<name>A0A0G4HDI2_9ALVE</name>
<feature type="non-terminal residue" evidence="2">
    <location>
        <position position="46"/>
    </location>
</feature>
<protein>
    <submittedName>
        <fullName evidence="2">Uncharacterized protein</fullName>
    </submittedName>
</protein>
<evidence type="ECO:0000313" key="2">
    <source>
        <dbReference type="EMBL" id="CEM41839.1"/>
    </source>
</evidence>
<accession>A0A0G4HDI2</accession>
<gene>
    <name evidence="2" type="ORF">Cvel_26306</name>
</gene>
<sequence length="46" mass="4980">MSVERSRRRRQASATNSEVIVKSEGVDTSDLQAGLDADTAIDVDMV</sequence>
<dbReference type="EMBL" id="CDMZ01002319">
    <property type="protein sequence ID" value="CEM41839.1"/>
    <property type="molecule type" value="Genomic_DNA"/>
</dbReference>